<keyword evidence="1" id="KW-0472">Membrane</keyword>
<dbReference type="InterPro" id="IPR002881">
    <property type="entry name" value="DUF58"/>
</dbReference>
<evidence type="ECO:0000256" key="1">
    <source>
        <dbReference type="SAM" id="Phobius"/>
    </source>
</evidence>
<keyword evidence="1" id="KW-1133">Transmembrane helix</keyword>
<evidence type="ECO:0000313" key="3">
    <source>
        <dbReference type="EMBL" id="QDU59833.1"/>
    </source>
</evidence>
<dbReference type="Pfam" id="PF01882">
    <property type="entry name" value="DUF58"/>
    <property type="match status" value="1"/>
</dbReference>
<dbReference type="PANTHER" id="PTHR33608">
    <property type="entry name" value="BLL2464 PROTEIN"/>
    <property type="match status" value="1"/>
</dbReference>
<evidence type="ECO:0000259" key="2">
    <source>
        <dbReference type="Pfam" id="PF01882"/>
    </source>
</evidence>
<keyword evidence="1" id="KW-0812">Transmembrane</keyword>
<name>A0A518AYN7_9BACT</name>
<proteinExistence type="predicted"/>
<gene>
    <name evidence="3" type="ORF">Pan216_06660</name>
</gene>
<organism evidence="3 4">
    <name type="scientific">Kolteria novifilia</name>
    <dbReference type="NCBI Taxonomy" id="2527975"/>
    <lineage>
        <taxon>Bacteria</taxon>
        <taxon>Pseudomonadati</taxon>
        <taxon>Planctomycetota</taxon>
        <taxon>Planctomycetia</taxon>
        <taxon>Kolteriales</taxon>
        <taxon>Kolteriaceae</taxon>
        <taxon>Kolteria</taxon>
    </lineage>
</organism>
<feature type="transmembrane region" description="Helical" evidence="1">
    <location>
        <begin position="370"/>
        <end position="388"/>
    </location>
</feature>
<protein>
    <recommendedName>
        <fullName evidence="2">DUF58 domain-containing protein</fullName>
    </recommendedName>
</protein>
<dbReference type="KEGG" id="knv:Pan216_06660"/>
<feature type="domain" description="DUF58" evidence="2">
    <location>
        <begin position="207"/>
        <end position="321"/>
    </location>
</feature>
<sequence length="639" mass="72369">MITARGFWLLLTLFAVFVLAVLLRQTILLLVALSALVWFASEWVLFLLRVEWTLAHAVIDRQLEGRPASRATIWCDRWTEVVLRVRTESHLGIPFVEASDREPTMGHTTEIAHRPDGWDANRPIRVRYGLRLSSPGRVRFEGVLLYLFDHQRFFAQKRFLHEPMEATVLPPLSGDRGGPSATKRFNQLPIRGVHRHRRPGTGSELLDLRDYVPGDPPKCIAWKVSARRDRLITKEYESEVPVRCTLFVDASDSVRIGPPGRNLLSSAVRIVLAVAERCIVNRDPIGMCLFDERGGRVYRPASGDRHLYTLAGAIARTAAQPVQPSQCPPDRLILPAHEFARDVYPELMDQSVNRPAPWFSRLPFLTSLRGLTLLVVVLAGLVSIYLVINLNVSFLIKAAACFLVIATSFLIFRGFMHRRRRAGYRTPWRLRTKRKQLASLFAVREGLGPGGIPLLEEDNDAFSAAAQRFLNEHRVPYRRPYYGTHGKYLFSSPSKLEWLRKYLLRAVAMAHDNELFVIVVDLLELPADWKPVIQAIKVALSRHHQVILICPWPVGLPAPDEDEEIMPAHAARTADRYAQDPVRAIRRLDMVRYRRAHAELRELLSPLGVPLVLGSGSQAVGAVLARIERLRSAQIPSHH</sequence>
<dbReference type="PANTHER" id="PTHR33608:SF6">
    <property type="entry name" value="BLL2464 PROTEIN"/>
    <property type="match status" value="1"/>
</dbReference>
<dbReference type="OrthoDB" id="9778037at2"/>
<evidence type="ECO:0000313" key="4">
    <source>
        <dbReference type="Proteomes" id="UP000317093"/>
    </source>
</evidence>
<accession>A0A518AYN7</accession>
<dbReference type="Proteomes" id="UP000317093">
    <property type="component" value="Chromosome"/>
</dbReference>
<feature type="transmembrane region" description="Helical" evidence="1">
    <location>
        <begin position="394"/>
        <end position="415"/>
    </location>
</feature>
<dbReference type="AlphaFoldDB" id="A0A518AYN7"/>
<dbReference type="RefSeq" id="WP_145254743.1">
    <property type="nucleotide sequence ID" value="NZ_CP036279.1"/>
</dbReference>
<dbReference type="EMBL" id="CP036279">
    <property type="protein sequence ID" value="QDU59833.1"/>
    <property type="molecule type" value="Genomic_DNA"/>
</dbReference>
<feature type="transmembrane region" description="Helical" evidence="1">
    <location>
        <begin position="7"/>
        <end position="23"/>
    </location>
</feature>
<keyword evidence="4" id="KW-1185">Reference proteome</keyword>
<reference evidence="3 4" key="1">
    <citation type="submission" date="2019-02" db="EMBL/GenBank/DDBJ databases">
        <title>Deep-cultivation of Planctomycetes and their phenomic and genomic characterization uncovers novel biology.</title>
        <authorList>
            <person name="Wiegand S."/>
            <person name="Jogler M."/>
            <person name="Boedeker C."/>
            <person name="Pinto D."/>
            <person name="Vollmers J."/>
            <person name="Rivas-Marin E."/>
            <person name="Kohn T."/>
            <person name="Peeters S.H."/>
            <person name="Heuer A."/>
            <person name="Rast P."/>
            <person name="Oberbeckmann S."/>
            <person name="Bunk B."/>
            <person name="Jeske O."/>
            <person name="Meyerdierks A."/>
            <person name="Storesund J.E."/>
            <person name="Kallscheuer N."/>
            <person name="Luecker S."/>
            <person name="Lage O.M."/>
            <person name="Pohl T."/>
            <person name="Merkel B.J."/>
            <person name="Hornburger P."/>
            <person name="Mueller R.-W."/>
            <person name="Bruemmer F."/>
            <person name="Labrenz M."/>
            <person name="Spormann A.M."/>
            <person name="Op den Camp H."/>
            <person name="Overmann J."/>
            <person name="Amann R."/>
            <person name="Jetten M.S.M."/>
            <person name="Mascher T."/>
            <person name="Medema M.H."/>
            <person name="Devos D.P."/>
            <person name="Kaster A.-K."/>
            <person name="Ovreas L."/>
            <person name="Rohde M."/>
            <person name="Galperin M.Y."/>
            <person name="Jogler C."/>
        </authorList>
    </citation>
    <scope>NUCLEOTIDE SEQUENCE [LARGE SCALE GENOMIC DNA]</scope>
    <source>
        <strain evidence="3 4">Pan216</strain>
    </source>
</reference>